<accession>A0ABU9U1P0</accession>
<dbReference type="EMBL" id="JBBMQU010000011">
    <property type="protein sequence ID" value="MEM5550675.1"/>
    <property type="molecule type" value="Genomic_DNA"/>
</dbReference>
<comment type="caution">
    <text evidence="1">The sequence shown here is derived from an EMBL/GenBank/DDBJ whole genome shotgun (WGS) entry which is preliminary data.</text>
</comment>
<reference evidence="1 2" key="1">
    <citation type="submission" date="2024-03" db="EMBL/GenBank/DDBJ databases">
        <title>Community enrichment and isolation of bacterial strains for fucoidan degradation.</title>
        <authorList>
            <person name="Sichert A."/>
        </authorList>
    </citation>
    <scope>NUCLEOTIDE SEQUENCE [LARGE SCALE GENOMIC DNA]</scope>
    <source>
        <strain evidence="1 2">AS81</strain>
    </source>
</reference>
<name>A0ABU9U1P0_9GAMM</name>
<keyword evidence="2" id="KW-1185">Reference proteome</keyword>
<proteinExistence type="predicted"/>
<dbReference type="Proteomes" id="UP001388366">
    <property type="component" value="Unassembled WGS sequence"/>
</dbReference>
<evidence type="ECO:0000313" key="1">
    <source>
        <dbReference type="EMBL" id="MEM5550675.1"/>
    </source>
</evidence>
<evidence type="ECO:0000313" key="2">
    <source>
        <dbReference type="Proteomes" id="UP001388366"/>
    </source>
</evidence>
<dbReference type="RefSeq" id="WP_342883710.1">
    <property type="nucleotide sequence ID" value="NZ_JBBMQU010000011.1"/>
</dbReference>
<gene>
    <name evidence="1" type="ORF">WNY63_08035</name>
</gene>
<protein>
    <submittedName>
        <fullName evidence="1">Uncharacterized protein</fullName>
    </submittedName>
</protein>
<sequence>MTKTIKTSSTNDKSASFDYDNVKAALDGRLSVDDLSAAEQAVFMDNFDEAINSNLEQDFSKHFEKLSSNEKLYGLDDKDKIICDDKK</sequence>
<organism evidence="1 2">
    <name type="scientific">Pseudoalteromonas neustonica</name>
    <dbReference type="NCBI Taxonomy" id="1840331"/>
    <lineage>
        <taxon>Bacteria</taxon>
        <taxon>Pseudomonadati</taxon>
        <taxon>Pseudomonadota</taxon>
        <taxon>Gammaproteobacteria</taxon>
        <taxon>Alteromonadales</taxon>
        <taxon>Pseudoalteromonadaceae</taxon>
        <taxon>Pseudoalteromonas</taxon>
    </lineage>
</organism>